<evidence type="ECO:0000313" key="3">
    <source>
        <dbReference type="Proteomes" id="UP000034832"/>
    </source>
</evidence>
<evidence type="ECO:0000259" key="1">
    <source>
        <dbReference type="Pfam" id="PF14452"/>
    </source>
</evidence>
<organism evidence="2 3">
    <name type="scientific">Afipia massiliensis</name>
    <dbReference type="NCBI Taxonomy" id="211460"/>
    <lineage>
        <taxon>Bacteria</taxon>
        <taxon>Pseudomonadati</taxon>
        <taxon>Pseudomonadota</taxon>
        <taxon>Alphaproteobacteria</taxon>
        <taxon>Hyphomicrobiales</taxon>
        <taxon>Nitrobacteraceae</taxon>
        <taxon>Afipia</taxon>
    </lineage>
</organism>
<sequence>MVAVGQMRLCGATGTAGKVHAYSDCGVTPKDQGCDAALESRSKWICTRSKLRMRMIHRLGCSSPADSDAGLGSMTALHLFTICSSVFFWPILGSRFASSGRSPHLILQLMLSMGTRERIMARQFQFKIEDETYHWDEQFITGAQVRQVGPGIPEGMDLYVKIRNLPGRPVADNEKIDLAEPGIEKFYAQDASSEAGNS</sequence>
<keyword evidence="3" id="KW-1185">Reference proteome</keyword>
<proteinExistence type="predicted"/>
<accession>A0A4U6BMX2</accession>
<dbReference type="InterPro" id="IPR027802">
    <property type="entry name" value="Multi-ubiquitin_dom"/>
</dbReference>
<dbReference type="Proteomes" id="UP000034832">
    <property type="component" value="Unassembled WGS sequence"/>
</dbReference>
<dbReference type="EMBL" id="LBIA02000001">
    <property type="protein sequence ID" value="TKT70288.1"/>
    <property type="molecule type" value="Genomic_DNA"/>
</dbReference>
<dbReference type="AlphaFoldDB" id="A0A4U6BMX2"/>
<feature type="domain" description="Multi-ubiquitin" evidence="1">
    <location>
        <begin position="124"/>
        <end position="188"/>
    </location>
</feature>
<protein>
    <recommendedName>
        <fullName evidence="1">Multi-ubiquitin domain-containing protein</fullName>
    </recommendedName>
</protein>
<name>A0A4U6BMX2_9BRAD</name>
<dbReference type="Pfam" id="PF14452">
    <property type="entry name" value="Multi_ubiq"/>
    <property type="match status" value="1"/>
</dbReference>
<dbReference type="OrthoDB" id="7445930at2"/>
<gene>
    <name evidence="2" type="ORF">YH63_002040</name>
</gene>
<comment type="caution">
    <text evidence="2">The sequence shown here is derived from an EMBL/GenBank/DDBJ whole genome shotgun (WGS) entry which is preliminary data.</text>
</comment>
<dbReference type="STRING" id="211460.YH63_16840"/>
<reference evidence="2" key="1">
    <citation type="submission" date="2019-04" db="EMBL/GenBank/DDBJ databases">
        <title>Whole genome sequencing of cave bacteria.</title>
        <authorList>
            <person name="Gan H.M."/>
            <person name="Barton H."/>
            <person name="Savka M.A."/>
        </authorList>
    </citation>
    <scope>NUCLEOTIDE SEQUENCE [LARGE SCALE GENOMIC DNA]</scope>
    <source>
        <strain evidence="2">LC387</strain>
    </source>
</reference>
<evidence type="ECO:0000313" key="2">
    <source>
        <dbReference type="EMBL" id="TKT70288.1"/>
    </source>
</evidence>